<dbReference type="RefSeq" id="WP_103241804.1">
    <property type="nucleotide sequence ID" value="NZ_JANJZD010000034.1"/>
</dbReference>
<dbReference type="GO" id="GO:0005975">
    <property type="term" value="P:carbohydrate metabolic process"/>
    <property type="evidence" value="ECO:0007669"/>
    <property type="project" value="InterPro"/>
</dbReference>
<dbReference type="InterPro" id="IPR049053">
    <property type="entry name" value="AFCA-like_C"/>
</dbReference>
<proteinExistence type="predicted"/>
<name>A0A2K4ZN13_9FIRM</name>
<dbReference type="OrthoDB" id="9802600at2"/>
<dbReference type="Gene3D" id="1.50.10.10">
    <property type="match status" value="1"/>
</dbReference>
<dbReference type="Pfam" id="PF14498">
    <property type="entry name" value="Glyco_hyd_65N_2"/>
    <property type="match status" value="1"/>
</dbReference>
<dbReference type="Proteomes" id="UP000236311">
    <property type="component" value="Unassembled WGS sequence"/>
</dbReference>
<evidence type="ECO:0000259" key="2">
    <source>
        <dbReference type="Pfam" id="PF21307"/>
    </source>
</evidence>
<dbReference type="InterPro" id="IPR054363">
    <property type="entry name" value="GH95_cat"/>
</dbReference>
<dbReference type="InterPro" id="IPR012341">
    <property type="entry name" value="6hp_glycosidase-like_sf"/>
</dbReference>
<reference evidence="4 5" key="1">
    <citation type="submission" date="2018-01" db="EMBL/GenBank/DDBJ databases">
        <authorList>
            <person name="Gaut B.S."/>
            <person name="Morton B.R."/>
            <person name="Clegg M.T."/>
            <person name="Duvall M.R."/>
        </authorList>
    </citation>
    <scope>NUCLEOTIDE SEQUENCE [LARGE SCALE GENOMIC DNA]</scope>
    <source>
        <strain evidence="4">GP69</strain>
    </source>
</reference>
<dbReference type="SUPFAM" id="SSF48208">
    <property type="entry name" value="Six-hairpin glycosidases"/>
    <property type="match status" value="1"/>
</dbReference>
<dbReference type="PANTHER" id="PTHR31084:SF0">
    <property type="entry name" value="ALPHA-L-FUCOSIDASE 2"/>
    <property type="match status" value="1"/>
</dbReference>
<dbReference type="PIRSF" id="PIRSF007663">
    <property type="entry name" value="UCP007663"/>
    <property type="match status" value="1"/>
</dbReference>
<accession>A0A2K4ZN13</accession>
<evidence type="ECO:0000259" key="1">
    <source>
        <dbReference type="Pfam" id="PF14498"/>
    </source>
</evidence>
<dbReference type="GO" id="GO:0004560">
    <property type="term" value="F:alpha-L-fucosidase activity"/>
    <property type="evidence" value="ECO:0007669"/>
    <property type="project" value="InterPro"/>
</dbReference>
<sequence length="858" mass="96211">MEEGNRILFDTWAESWQQGCLLGNGFMGQVIYGRPGEEIVELSHGAFFSGSGNVDPYPEKGAEAFAASRKAALEGDYEEIYRQTGRLMGKRGNYGTNLPVGKLHIGIEGQSPVSDYRRYLDLDRGIAGCSYGNVRNRHLREALTSHEDHVFACRMEQTGAEMTITVSFDGGRNPYRTWAGDDGILCFETAALETVHSDGTEGSRLYGAVKLCAADSRGEQICPEKFSLKEESFGIRVCGAKCVVLYLSMDVWTNENGTEEAKKAENVREAVMRCVCRGLEEYSGLRERHSADIGALMGRQRLKLGQWREEVWELREEQSRKAEQDGNQEQNCGKGQKEAIAELSAGELLDQVRQGGDNRRLTELMYQYGRYLLLSSSRQDSPMPAHLQGVWNDDVACRIGWTCDMHLDINTQMNYWISEPGHLSECHEPLFDWMEKHLIPNGRLTARKCYGYSGWVGELVSNAWGYAAPYWNESLSPCPTGGIWQASDYMEHYRYGQDRDFLRKRALLVIGEAVSFFLEYLFEDRDGYLVGGPSISPENAFWVNGKKYFASAGCTYEMVMIRELFLQYAEICRELGIGEGQGGGPGAERSRGCELRADQEKESVSEAEGEKGCELRTGQGQDWEEMLCQVERALPRLLPYRILPDGTLAEWNHDYEAADLQHRHTSHLLGLFPYGQITTEGTPALAKAAAASIKAKLTPCENWEDTGWARSLLALYSARLGDANQAYRHLVSMQTILTGGNLLVMHPPTRGAGSFMEVYELDGNTGFSMAVMEMLIQSHENCIRLLPALPKMWPEGKLEGAAVRGGILLDLYWEQGTPVKITLLSGTDRKVTLRYADTVRKFTLRAGQKIDIRWHCDC</sequence>
<dbReference type="AlphaFoldDB" id="A0A2K4ZN13"/>
<feature type="domain" description="Alpha fucosidase A-like C-terminal" evidence="2">
    <location>
        <begin position="777"/>
        <end position="840"/>
    </location>
</feature>
<evidence type="ECO:0000313" key="4">
    <source>
        <dbReference type="EMBL" id="SOY31830.1"/>
    </source>
</evidence>
<dbReference type="InterPro" id="IPR008928">
    <property type="entry name" value="6-hairpin_glycosidase_sf"/>
</dbReference>
<evidence type="ECO:0000259" key="3">
    <source>
        <dbReference type="Pfam" id="PF22124"/>
    </source>
</evidence>
<dbReference type="Pfam" id="PF22124">
    <property type="entry name" value="Glyco_hydro_95_cat"/>
    <property type="match status" value="1"/>
</dbReference>
<evidence type="ECO:0000313" key="5">
    <source>
        <dbReference type="Proteomes" id="UP000236311"/>
    </source>
</evidence>
<gene>
    <name evidence="4" type="ORF">AMURIS_04579</name>
</gene>
<protein>
    <submittedName>
        <fullName evidence="4">Uncharacterized protein</fullName>
    </submittedName>
</protein>
<dbReference type="InterPro" id="IPR027414">
    <property type="entry name" value="GH95_N_dom"/>
</dbReference>
<feature type="domain" description="Glycosyl hydrolase family 95 catalytic" evidence="3">
    <location>
        <begin position="284"/>
        <end position="775"/>
    </location>
</feature>
<dbReference type="Pfam" id="PF21307">
    <property type="entry name" value="Glyco_hydro_95_C"/>
    <property type="match status" value="1"/>
</dbReference>
<keyword evidence="5" id="KW-1185">Reference proteome</keyword>
<dbReference type="PANTHER" id="PTHR31084">
    <property type="entry name" value="ALPHA-L-FUCOSIDASE 2"/>
    <property type="match status" value="1"/>
</dbReference>
<feature type="domain" description="Glycosyl hydrolase family 95 N-terminal" evidence="1">
    <location>
        <begin position="9"/>
        <end position="248"/>
    </location>
</feature>
<dbReference type="EMBL" id="OFSM01000032">
    <property type="protein sequence ID" value="SOY31830.1"/>
    <property type="molecule type" value="Genomic_DNA"/>
</dbReference>
<organism evidence="4 5">
    <name type="scientific">Acetatifactor muris</name>
    <dbReference type="NCBI Taxonomy" id="879566"/>
    <lineage>
        <taxon>Bacteria</taxon>
        <taxon>Bacillati</taxon>
        <taxon>Bacillota</taxon>
        <taxon>Clostridia</taxon>
        <taxon>Lachnospirales</taxon>
        <taxon>Lachnospiraceae</taxon>
        <taxon>Acetatifactor</taxon>
    </lineage>
</organism>
<dbReference type="InterPro" id="IPR016518">
    <property type="entry name" value="Alpha-L-fucosidase"/>
</dbReference>